<name>A0A7E4WAL6_PANRE</name>
<dbReference type="GO" id="GO:0035869">
    <property type="term" value="C:ciliary transition zone"/>
    <property type="evidence" value="ECO:0007669"/>
    <property type="project" value="TreeGrafter"/>
</dbReference>
<dbReference type="Pfam" id="PF00168">
    <property type="entry name" value="C2"/>
    <property type="match status" value="1"/>
</dbReference>
<evidence type="ECO:0000313" key="10">
    <source>
        <dbReference type="WBParaSite" id="Pan_g8264.t1"/>
    </source>
</evidence>
<feature type="compositionally biased region" description="Polar residues" evidence="7">
    <location>
        <begin position="913"/>
        <end position="926"/>
    </location>
</feature>
<dbReference type="GO" id="GO:0005856">
    <property type="term" value="C:cytoskeleton"/>
    <property type="evidence" value="ECO:0007669"/>
    <property type="project" value="UniProtKB-ARBA"/>
</dbReference>
<evidence type="ECO:0000313" key="9">
    <source>
        <dbReference type="Proteomes" id="UP000492821"/>
    </source>
</evidence>
<feature type="region of interest" description="Disordered" evidence="7">
    <location>
        <begin position="332"/>
        <end position="373"/>
    </location>
</feature>
<dbReference type="PANTHER" id="PTHR14240:SF1">
    <property type="entry name" value="PROTEIN FANTOM-RELATED"/>
    <property type="match status" value="1"/>
</dbReference>
<proteinExistence type="inferred from homology"/>
<keyword evidence="9" id="KW-1185">Reference proteome</keyword>
<keyword evidence="4" id="KW-0969">Cilium</keyword>
<feature type="compositionally biased region" description="Basic residues" evidence="7">
    <location>
        <begin position="362"/>
        <end position="371"/>
    </location>
</feature>
<organism evidence="9 10">
    <name type="scientific">Panagrellus redivivus</name>
    <name type="common">Microworm</name>
    <dbReference type="NCBI Taxonomy" id="6233"/>
    <lineage>
        <taxon>Eukaryota</taxon>
        <taxon>Metazoa</taxon>
        <taxon>Ecdysozoa</taxon>
        <taxon>Nematoda</taxon>
        <taxon>Chromadorea</taxon>
        <taxon>Rhabditida</taxon>
        <taxon>Tylenchina</taxon>
        <taxon>Panagrolaimomorpha</taxon>
        <taxon>Panagrolaimoidea</taxon>
        <taxon>Panagrolaimidae</taxon>
        <taxon>Panagrellus</taxon>
    </lineage>
</organism>
<dbReference type="InterPro" id="IPR035892">
    <property type="entry name" value="C2_domain_sf"/>
</dbReference>
<feature type="compositionally biased region" description="Basic and acidic residues" evidence="7">
    <location>
        <begin position="953"/>
        <end position="970"/>
    </location>
</feature>
<dbReference type="Pfam" id="PF11618">
    <property type="entry name" value="C2-C2_1"/>
    <property type="match status" value="1"/>
</dbReference>
<comment type="similarity">
    <text evidence="2">Belongs to the RPGRIP1 family.</text>
</comment>
<dbReference type="InterPro" id="IPR000008">
    <property type="entry name" value="C2_dom"/>
</dbReference>
<sequence>MPVRPPVASWNRGELEDQFYRQYDQLLAVKKRNNELEKKGRLSSNRIRTALESGNNAETEARCEQLERENKLLAQKLKALRHQLIAYTRPRANNTTLIGLTSRSSARLPSRGGDSVKDERIPPPVEHLEHEKRRIDRIHISEAIPESSKTITEDKSTIIRLHRENADLADEISELQHQDELREKKFNQLRDEYDKTVTKLHETQKLLKALESNTETAQDTNVVTFLEREIAILEDENKVLKTANDRLVKNSLSDTDSSKESARELQNLQKHVHDLEMRNDELQREQASLKKQLKASESERKSTLVKYRSLKEKALAKQARLTEALAKRHLEVQSGESDRGDIVMSPISMDSPVPPVSTKNPKPSKHKHHHQIQPNESVLDRLFTDVTTIIDSYVARSESSVSIDSRNEPESATKWRQLYEAIYSELEKLRNLLMLQHRINDRQKQEIAVMNDINANNKQQYEKKLAEFVLELNRRAKRIQILENQLHSIAIGEISEVDRALLPDKFIPQTLSDLTNISTTEMSLRLTKLTLTGEAKFETVFLSLEFFDFELETTPLLAGPEAVFEYVAVYEVVVSNLFVHYLETEGLTIELFEVNGVNYHRRAVGVISLKKLLETETPARISGKQRLTDPDSKAVIGVLEYNLDVPVNLVKALKAQKRRLTASSYLPVSDKDIPKNVYNELEIAILRASGLDKLTPSKTPSTYVAYQIYDLQPHMTTTQAANPNPEYNDVRGFNLPMGAALHRYLKSDEVQLFIVEEDRANPTKQKAIGSVTLPMFALARNQVIKGSFPLMDSDGQMTSATLDVSLSWREAYTFNDENLEVSAPVSVDYPKQKTGCNNFNVSQKNEAADSDNSEAAALPDVSGSQKTEHPAVSESQKTVPPEELLAKKSEPPKRTPTLSSVSSGDDGTVIEMPQSTPTPSTPVNQPSAPPESPENEDSKASKSSNSSTDTFMVDDKDLSEELRLKVRETSADEDLIEPEKGESPEPAPPSEDHKKRLERILRKTTSRRSEDSSEASSDYMKSPDSDIVLPNEAELKAELEKLEKLRDEDITPTASPPPIPPPRKSQNRGVEFKEPLHSSIPPSEESSQAESLDGTPRPPPRQKSKPDFSATAGSSAIKDVPIKLPTFPTSPEALGSKITIRLGRLTLTDQSPLLDPHFNDVNVFIEWTLLDFADETCETPESVPLPRNTWTVATFECEQVYELNSRRVALLKQWIENNSRLNFDLVTDPDNNGQSCDDLAVAQLDLRDVISSSIHNITFYDEEGEGIATLDLTVLYSDELTRLLVDDNT</sequence>
<feature type="compositionally biased region" description="Polar residues" evidence="7">
    <location>
        <begin position="1080"/>
        <end position="1090"/>
    </location>
</feature>
<comment type="subcellular location">
    <subcellularLocation>
        <location evidence="1">Cell projection</location>
        <location evidence="1">Cilium</location>
    </subcellularLocation>
</comment>
<dbReference type="SUPFAM" id="SSF49562">
    <property type="entry name" value="C2 domain (Calcium/lipid-binding domain, CaLB)"/>
    <property type="match status" value="2"/>
</dbReference>
<keyword evidence="3 6" id="KW-0175">Coiled coil</keyword>
<feature type="compositionally biased region" description="Basic and acidic residues" evidence="7">
    <location>
        <begin position="332"/>
        <end position="341"/>
    </location>
</feature>
<dbReference type="InterPro" id="IPR021656">
    <property type="entry name" value="C2-C2_1"/>
</dbReference>
<keyword evidence="5" id="KW-0966">Cell projection</keyword>
<protein>
    <submittedName>
        <fullName evidence="10">C2 domain-containing protein</fullName>
    </submittedName>
</protein>
<feature type="compositionally biased region" description="Basic and acidic residues" evidence="7">
    <location>
        <begin position="990"/>
        <end position="1011"/>
    </location>
</feature>
<feature type="region of interest" description="Disordered" evidence="7">
    <location>
        <begin position="843"/>
        <end position="1114"/>
    </location>
</feature>
<feature type="compositionally biased region" description="Polar residues" evidence="7">
    <location>
        <begin position="896"/>
        <end position="905"/>
    </location>
</feature>
<feature type="coiled-coil region" evidence="6">
    <location>
        <begin position="56"/>
        <end position="83"/>
    </location>
</feature>
<accession>A0A7E4WAL6</accession>
<feature type="region of interest" description="Disordered" evidence="7">
    <location>
        <begin position="284"/>
        <end position="303"/>
    </location>
</feature>
<dbReference type="Proteomes" id="UP000492821">
    <property type="component" value="Unassembled WGS sequence"/>
</dbReference>
<feature type="compositionally biased region" description="Basic and acidic residues" evidence="7">
    <location>
        <begin position="284"/>
        <end position="302"/>
    </location>
</feature>
<evidence type="ECO:0000256" key="5">
    <source>
        <dbReference type="ARBA" id="ARBA00023273"/>
    </source>
</evidence>
<evidence type="ECO:0000256" key="6">
    <source>
        <dbReference type="SAM" id="Coils"/>
    </source>
</evidence>
<dbReference type="InterPro" id="IPR031139">
    <property type="entry name" value="RPGRIP1_fam"/>
</dbReference>
<feature type="compositionally biased region" description="Low complexity" evidence="7">
    <location>
        <begin position="941"/>
        <end position="950"/>
    </location>
</feature>
<feature type="compositionally biased region" description="Pro residues" evidence="7">
    <location>
        <begin position="1054"/>
        <end position="1063"/>
    </location>
</feature>
<evidence type="ECO:0000256" key="4">
    <source>
        <dbReference type="ARBA" id="ARBA00023069"/>
    </source>
</evidence>
<dbReference type="Gene3D" id="2.60.40.150">
    <property type="entry name" value="C2 domain"/>
    <property type="match status" value="3"/>
</dbReference>
<evidence type="ECO:0000256" key="7">
    <source>
        <dbReference type="SAM" id="MobiDB-lite"/>
    </source>
</evidence>
<reference evidence="10" key="2">
    <citation type="submission" date="2020-10" db="UniProtKB">
        <authorList>
            <consortium name="WormBaseParasite"/>
        </authorList>
    </citation>
    <scope>IDENTIFICATION</scope>
</reference>
<evidence type="ECO:0000259" key="8">
    <source>
        <dbReference type="PROSITE" id="PS50004"/>
    </source>
</evidence>
<feature type="compositionally biased region" description="Basic and acidic residues" evidence="7">
    <location>
        <begin position="884"/>
        <end position="893"/>
    </location>
</feature>
<dbReference type="CDD" id="cd00030">
    <property type="entry name" value="C2"/>
    <property type="match status" value="1"/>
</dbReference>
<feature type="domain" description="C2" evidence="8">
    <location>
        <begin position="662"/>
        <end position="788"/>
    </location>
</feature>
<evidence type="ECO:0000256" key="3">
    <source>
        <dbReference type="ARBA" id="ARBA00023054"/>
    </source>
</evidence>
<evidence type="ECO:0000256" key="2">
    <source>
        <dbReference type="ARBA" id="ARBA00006042"/>
    </source>
</evidence>
<reference evidence="9" key="1">
    <citation type="journal article" date="2013" name="Genetics">
        <title>The draft genome and transcriptome of Panagrellus redivivus are shaped by the harsh demands of a free-living lifestyle.</title>
        <authorList>
            <person name="Srinivasan J."/>
            <person name="Dillman A.R."/>
            <person name="Macchietto M.G."/>
            <person name="Heikkinen L."/>
            <person name="Lakso M."/>
            <person name="Fracchia K.M."/>
            <person name="Antoshechkin I."/>
            <person name="Mortazavi A."/>
            <person name="Wong G."/>
            <person name="Sternberg P.W."/>
        </authorList>
    </citation>
    <scope>NUCLEOTIDE SEQUENCE [LARGE SCALE GENOMIC DNA]</scope>
    <source>
        <strain evidence="9">MT8872</strain>
    </source>
</reference>
<evidence type="ECO:0000256" key="1">
    <source>
        <dbReference type="ARBA" id="ARBA00004138"/>
    </source>
</evidence>
<dbReference type="WBParaSite" id="Pan_g8264.t1">
    <property type="protein sequence ID" value="Pan_g8264.t1"/>
    <property type="gene ID" value="Pan_g8264"/>
</dbReference>
<dbReference type="PANTHER" id="PTHR14240">
    <property type="entry name" value="RETINITIS PIGMENTOSA GTPASE REGULATOR-INTERACTING PROTEIN"/>
    <property type="match status" value="1"/>
</dbReference>
<dbReference type="PROSITE" id="PS50004">
    <property type="entry name" value="C2"/>
    <property type="match status" value="1"/>
</dbReference>
<feature type="compositionally biased region" description="Basic and acidic residues" evidence="7">
    <location>
        <begin position="1033"/>
        <end position="1049"/>
    </location>
</feature>
<dbReference type="GO" id="GO:1905515">
    <property type="term" value="P:non-motile cilium assembly"/>
    <property type="evidence" value="ECO:0007669"/>
    <property type="project" value="TreeGrafter"/>
</dbReference>